<keyword evidence="2" id="KW-1185">Reference proteome</keyword>
<proteinExistence type="predicted"/>
<dbReference type="Proteomes" id="UP001596039">
    <property type="component" value="Unassembled WGS sequence"/>
</dbReference>
<dbReference type="RefSeq" id="WP_386738429.1">
    <property type="nucleotide sequence ID" value="NZ_JBHSMG010000001.1"/>
</dbReference>
<dbReference type="Gene3D" id="3.30.70.20">
    <property type="match status" value="1"/>
</dbReference>
<name>A0ABW0NLF2_9MICO</name>
<dbReference type="EMBL" id="JBHSMG010000001">
    <property type="protein sequence ID" value="MFC5500816.1"/>
    <property type="molecule type" value="Genomic_DNA"/>
</dbReference>
<comment type="caution">
    <text evidence="1">The sequence shown here is derived from an EMBL/GenBank/DDBJ whole genome shotgun (WGS) entry which is preliminary data.</text>
</comment>
<evidence type="ECO:0000313" key="2">
    <source>
        <dbReference type="Proteomes" id="UP001596039"/>
    </source>
</evidence>
<organism evidence="1 2">
    <name type="scientific">Lysinimonas soli</name>
    <dbReference type="NCBI Taxonomy" id="1074233"/>
    <lineage>
        <taxon>Bacteria</taxon>
        <taxon>Bacillati</taxon>
        <taxon>Actinomycetota</taxon>
        <taxon>Actinomycetes</taxon>
        <taxon>Micrococcales</taxon>
        <taxon>Microbacteriaceae</taxon>
        <taxon>Lysinimonas</taxon>
    </lineage>
</organism>
<evidence type="ECO:0000313" key="1">
    <source>
        <dbReference type="EMBL" id="MFC5500816.1"/>
    </source>
</evidence>
<sequence length="79" mass="8442">MSSTIRTAAPTLHIDWTRCDARGSCTELLPELLRQDKWGYPLAKDGGSDVAIPAHLDEAARDAVALCPVLALRFAPPAG</sequence>
<dbReference type="SUPFAM" id="SSF54862">
    <property type="entry name" value="4Fe-4S ferredoxins"/>
    <property type="match status" value="1"/>
</dbReference>
<gene>
    <name evidence="1" type="ORF">ACFPJ4_01030</name>
</gene>
<protein>
    <submittedName>
        <fullName evidence="1">Ferredoxin</fullName>
    </submittedName>
</protein>
<reference evidence="2" key="1">
    <citation type="journal article" date="2019" name="Int. J. Syst. Evol. Microbiol.">
        <title>The Global Catalogue of Microorganisms (GCM) 10K type strain sequencing project: providing services to taxonomists for standard genome sequencing and annotation.</title>
        <authorList>
            <consortium name="The Broad Institute Genomics Platform"/>
            <consortium name="The Broad Institute Genome Sequencing Center for Infectious Disease"/>
            <person name="Wu L."/>
            <person name="Ma J."/>
        </authorList>
    </citation>
    <scope>NUCLEOTIDE SEQUENCE [LARGE SCALE GENOMIC DNA]</scope>
    <source>
        <strain evidence="2">CGMCC 4.6997</strain>
    </source>
</reference>
<dbReference type="Pfam" id="PF13459">
    <property type="entry name" value="Fer4_15"/>
    <property type="match status" value="1"/>
</dbReference>
<accession>A0ABW0NLF2</accession>